<evidence type="ECO:0000313" key="1">
    <source>
        <dbReference type="EMBL" id="KAJ8681070.1"/>
    </source>
</evidence>
<protein>
    <submittedName>
        <fullName evidence="1">Uncharacterized protein</fullName>
    </submittedName>
</protein>
<accession>A0ACC2PBS2</accession>
<reference evidence="1" key="1">
    <citation type="submission" date="2023-04" db="EMBL/GenBank/DDBJ databases">
        <title>A chromosome-level genome assembly of the parasitoid wasp Eretmocerus hayati.</title>
        <authorList>
            <person name="Zhong Y."/>
            <person name="Liu S."/>
            <person name="Liu Y."/>
        </authorList>
    </citation>
    <scope>NUCLEOTIDE SEQUENCE</scope>
    <source>
        <strain evidence="1">ZJU_SS_LIU_2023</strain>
    </source>
</reference>
<gene>
    <name evidence="1" type="ORF">QAD02_016857</name>
</gene>
<organism evidence="1 2">
    <name type="scientific">Eretmocerus hayati</name>
    <dbReference type="NCBI Taxonomy" id="131215"/>
    <lineage>
        <taxon>Eukaryota</taxon>
        <taxon>Metazoa</taxon>
        <taxon>Ecdysozoa</taxon>
        <taxon>Arthropoda</taxon>
        <taxon>Hexapoda</taxon>
        <taxon>Insecta</taxon>
        <taxon>Pterygota</taxon>
        <taxon>Neoptera</taxon>
        <taxon>Endopterygota</taxon>
        <taxon>Hymenoptera</taxon>
        <taxon>Apocrita</taxon>
        <taxon>Proctotrupomorpha</taxon>
        <taxon>Chalcidoidea</taxon>
        <taxon>Aphelinidae</taxon>
        <taxon>Aphelininae</taxon>
        <taxon>Eretmocerus</taxon>
    </lineage>
</organism>
<name>A0ACC2PBS2_9HYME</name>
<comment type="caution">
    <text evidence="1">The sequence shown here is derived from an EMBL/GenBank/DDBJ whole genome shotgun (WGS) entry which is preliminary data.</text>
</comment>
<dbReference type="Proteomes" id="UP001239111">
    <property type="component" value="Chromosome 2"/>
</dbReference>
<proteinExistence type="predicted"/>
<keyword evidence="2" id="KW-1185">Reference proteome</keyword>
<dbReference type="EMBL" id="CM056742">
    <property type="protein sequence ID" value="KAJ8681070.1"/>
    <property type="molecule type" value="Genomic_DNA"/>
</dbReference>
<evidence type="ECO:0000313" key="2">
    <source>
        <dbReference type="Proteomes" id="UP001239111"/>
    </source>
</evidence>
<sequence length="262" mass="28840">MDKELQANSRQPVPPGCYRAYEGLKLQPTANNGNNSTLKRPHHQVGNNISVGHSVGMDQMGPGGAPGSMGNGGKGGGQVRCLCFGGVPDKASRHSFFKGFLINLAICAILVLYTLLGSFIFLYIEGSAELPHQRILATTIPGGGGFGHSSRRNASWLNQINEARAQTVQNLWVTTEKLNILYHENWTRLASEEIARFQEQVVKTLGDNLGRLQNSVTHTSNDDVTGRKMVNYEWNFARAFLYSLTVLTTIGESIFFHHILIR</sequence>